<sequence length="330" mass="34368">MGGGEGNGNGGDSGGEGTTESSTSEESSTDTSSESGSYPSETITMVVGFGAGGSNDTRYRGFKPYFEEELGGNTIVENRSGASGRTGMNYLYGQDPDGYSLIAQYLPTTILGAALFNTQYDPSELTPMGTVDAGYSLLVAPAGRYEDLSDMMSQLGDSEFTMASTGTGSTTHFSAVSVLDSLGINYREQVSAVPYDSGSEAGAAAASGDVDIAYSSSDLTGLVQDGRIDVLLVDRPSPSPRYPDAPTVNDISEWDIPVVAGEMAIHGPPGVDEANVSVVSDAITAACQNEEYQGFVENNGLSVVGVGAEETRQKMDDLQAAADRYRELTQ</sequence>
<organism evidence="2 3">
    <name type="scientific">Halogeometricum luteum</name>
    <dbReference type="NCBI Taxonomy" id="2950537"/>
    <lineage>
        <taxon>Archaea</taxon>
        <taxon>Methanobacteriati</taxon>
        <taxon>Methanobacteriota</taxon>
        <taxon>Stenosarchaea group</taxon>
        <taxon>Halobacteria</taxon>
        <taxon>Halobacteriales</taxon>
        <taxon>Haloferacaceae</taxon>
        <taxon>Halogeometricum</taxon>
    </lineage>
</organism>
<comment type="caution">
    <text evidence="2">The sequence shown here is derived from an EMBL/GenBank/DDBJ whole genome shotgun (WGS) entry which is preliminary data.</text>
</comment>
<feature type="compositionally biased region" description="Gly residues" evidence="1">
    <location>
        <begin position="1"/>
        <end position="17"/>
    </location>
</feature>
<dbReference type="RefSeq" id="WP_310928752.1">
    <property type="nucleotide sequence ID" value="NZ_JAMQOQ010000003.1"/>
</dbReference>
<dbReference type="Gene3D" id="3.40.190.10">
    <property type="entry name" value="Periplasmic binding protein-like II"/>
    <property type="match status" value="1"/>
</dbReference>
<proteinExistence type="predicted"/>
<evidence type="ECO:0000313" key="3">
    <source>
        <dbReference type="Proteomes" id="UP001254813"/>
    </source>
</evidence>
<dbReference type="Pfam" id="PF03401">
    <property type="entry name" value="TctC"/>
    <property type="match status" value="1"/>
</dbReference>
<dbReference type="EMBL" id="JAMQOQ010000003">
    <property type="protein sequence ID" value="MDS0294905.1"/>
    <property type="molecule type" value="Genomic_DNA"/>
</dbReference>
<dbReference type="PANTHER" id="PTHR42928:SF5">
    <property type="entry name" value="BLR1237 PROTEIN"/>
    <property type="match status" value="1"/>
</dbReference>
<dbReference type="SUPFAM" id="SSF53850">
    <property type="entry name" value="Periplasmic binding protein-like II"/>
    <property type="match status" value="1"/>
</dbReference>
<gene>
    <name evidence="2" type="ORF">NDI79_12065</name>
</gene>
<reference evidence="2 3" key="1">
    <citation type="submission" date="2022-06" db="EMBL/GenBank/DDBJ databases">
        <title>Halogeometricum sp. a new haloarchaeum isolate from saline soil.</title>
        <authorList>
            <person name="Strakova D."/>
            <person name="Galisteo C."/>
            <person name="Sanchez-Porro C."/>
            <person name="Ventosa A."/>
        </authorList>
    </citation>
    <scope>NUCLEOTIDE SEQUENCE [LARGE SCALE GENOMIC DNA]</scope>
    <source>
        <strain evidence="3">S3BR25-2</strain>
    </source>
</reference>
<evidence type="ECO:0000256" key="1">
    <source>
        <dbReference type="SAM" id="MobiDB-lite"/>
    </source>
</evidence>
<dbReference type="Proteomes" id="UP001254813">
    <property type="component" value="Unassembled WGS sequence"/>
</dbReference>
<evidence type="ECO:0000313" key="2">
    <source>
        <dbReference type="EMBL" id="MDS0294905.1"/>
    </source>
</evidence>
<dbReference type="InterPro" id="IPR005064">
    <property type="entry name" value="BUG"/>
</dbReference>
<protein>
    <submittedName>
        <fullName evidence="2">Tripartite tricarboxylate transporter substrate-binding protein</fullName>
    </submittedName>
</protein>
<feature type="region of interest" description="Disordered" evidence="1">
    <location>
        <begin position="1"/>
        <end position="41"/>
    </location>
</feature>
<feature type="compositionally biased region" description="Low complexity" evidence="1">
    <location>
        <begin position="18"/>
        <end position="37"/>
    </location>
</feature>
<dbReference type="PANTHER" id="PTHR42928">
    <property type="entry name" value="TRICARBOXYLATE-BINDING PROTEIN"/>
    <property type="match status" value="1"/>
</dbReference>
<dbReference type="InterPro" id="IPR042100">
    <property type="entry name" value="Bug_dom1"/>
</dbReference>
<accession>A0ABU2G299</accession>
<dbReference type="Gene3D" id="3.40.190.150">
    <property type="entry name" value="Bordetella uptake gene, domain 1"/>
    <property type="match status" value="1"/>
</dbReference>
<keyword evidence="3" id="KW-1185">Reference proteome</keyword>
<name>A0ABU2G299_9EURY</name>